<dbReference type="EMBL" id="CP047045">
    <property type="protein sequence ID" value="QGZ93593.1"/>
    <property type="molecule type" value="Genomic_DNA"/>
</dbReference>
<dbReference type="AlphaFoldDB" id="A0A6I6MQY1"/>
<dbReference type="InterPro" id="IPR042193">
    <property type="entry name" value="FHIPEP_3"/>
</dbReference>
<evidence type="ECO:0000256" key="6">
    <source>
        <dbReference type="ARBA" id="ARBA00023136"/>
    </source>
</evidence>
<keyword evidence="9" id="KW-1185">Reference proteome</keyword>
<dbReference type="KEGG" id="tsv:DSM104635_00405"/>
<dbReference type="InterPro" id="IPR042196">
    <property type="entry name" value="FHIPEP_4"/>
</dbReference>
<evidence type="ECO:0000256" key="1">
    <source>
        <dbReference type="ARBA" id="ARBA00004651"/>
    </source>
</evidence>
<dbReference type="GO" id="GO:0005886">
    <property type="term" value="C:plasma membrane"/>
    <property type="evidence" value="ECO:0007669"/>
    <property type="project" value="UniProtKB-SubCell"/>
</dbReference>
<keyword evidence="8" id="KW-0966">Cell projection</keyword>
<feature type="transmembrane region" description="Helical" evidence="7">
    <location>
        <begin position="81"/>
        <end position="101"/>
    </location>
</feature>
<dbReference type="PRINTS" id="PR00949">
    <property type="entry name" value="TYPE3IMAPROT"/>
</dbReference>
<reference evidence="9" key="1">
    <citation type="submission" date="2019-12" db="EMBL/GenBank/DDBJ databases">
        <title>Complete genome of Terracaulis silvestris 0127_4.</title>
        <authorList>
            <person name="Vieira S."/>
            <person name="Riedel T."/>
            <person name="Sproer C."/>
            <person name="Pascual J."/>
            <person name="Boedeker C."/>
            <person name="Overmann J."/>
        </authorList>
    </citation>
    <scope>NUCLEOTIDE SEQUENCE [LARGE SCALE GENOMIC DNA]</scope>
    <source>
        <strain evidence="9">0127_4</strain>
    </source>
</reference>
<dbReference type="InterPro" id="IPR042194">
    <property type="entry name" value="FHIPEP_1"/>
</dbReference>
<keyword evidence="7" id="KW-1005">Bacterial flagellum biogenesis</keyword>
<keyword evidence="6 7" id="KW-0472">Membrane</keyword>
<dbReference type="RefSeq" id="WP_158764591.1">
    <property type="nucleotide sequence ID" value="NZ_CP047045.1"/>
</dbReference>
<feature type="transmembrane region" description="Helical" evidence="7">
    <location>
        <begin position="255"/>
        <end position="277"/>
    </location>
</feature>
<dbReference type="GO" id="GO:0009306">
    <property type="term" value="P:protein secretion"/>
    <property type="evidence" value="ECO:0007669"/>
    <property type="project" value="InterPro"/>
</dbReference>
<dbReference type="InterPro" id="IPR025505">
    <property type="entry name" value="FHIPEP_CS"/>
</dbReference>
<dbReference type="PANTHER" id="PTHR30161">
    <property type="entry name" value="FLAGELLAR EXPORT PROTEIN, MEMBRANE FLHA SUBUNIT-RELATED"/>
    <property type="match status" value="1"/>
</dbReference>
<comment type="similarity">
    <text evidence="2 7">Belongs to the FHIPEP (flagella/HR/invasion proteins export pore) family.</text>
</comment>
<evidence type="ECO:0000256" key="4">
    <source>
        <dbReference type="ARBA" id="ARBA00022692"/>
    </source>
</evidence>
<name>A0A6I6MQY1_9CAUL</name>
<accession>A0A6I6MQY1</accession>
<keyword evidence="8" id="KW-0969">Cilium</keyword>
<evidence type="ECO:0000256" key="7">
    <source>
        <dbReference type="RuleBase" id="RU364093"/>
    </source>
</evidence>
<feature type="transmembrane region" description="Helical" evidence="7">
    <location>
        <begin position="121"/>
        <end position="144"/>
    </location>
</feature>
<dbReference type="GO" id="GO:0044780">
    <property type="term" value="P:bacterial-type flagellum assembly"/>
    <property type="evidence" value="ECO:0007669"/>
    <property type="project" value="InterPro"/>
</dbReference>
<evidence type="ECO:0000313" key="9">
    <source>
        <dbReference type="Proteomes" id="UP000431269"/>
    </source>
</evidence>
<dbReference type="Proteomes" id="UP000431269">
    <property type="component" value="Chromosome"/>
</dbReference>
<keyword evidence="3 7" id="KW-1003">Cell membrane</keyword>
<keyword evidence="5 7" id="KW-1133">Transmembrane helix</keyword>
<evidence type="ECO:0000256" key="2">
    <source>
        <dbReference type="ARBA" id="ARBA00008835"/>
    </source>
</evidence>
<evidence type="ECO:0000256" key="3">
    <source>
        <dbReference type="ARBA" id="ARBA00022475"/>
    </source>
</evidence>
<dbReference type="InterPro" id="IPR001712">
    <property type="entry name" value="T3SS_FHIPEP"/>
</dbReference>
<dbReference type="InterPro" id="IPR006301">
    <property type="entry name" value="FlhA"/>
</dbReference>
<dbReference type="Gene3D" id="3.40.50.12790">
    <property type="entry name" value="FHIPEP family, domain 4"/>
    <property type="match status" value="1"/>
</dbReference>
<evidence type="ECO:0000256" key="5">
    <source>
        <dbReference type="ARBA" id="ARBA00022989"/>
    </source>
</evidence>
<dbReference type="PIRSF" id="PIRSF005419">
    <property type="entry name" value="FlhA"/>
    <property type="match status" value="1"/>
</dbReference>
<feature type="transmembrane region" description="Helical" evidence="7">
    <location>
        <begin position="214"/>
        <end position="235"/>
    </location>
</feature>
<keyword evidence="7" id="KW-0813">Transport</keyword>
<keyword evidence="7" id="KW-1006">Bacterial flagellum protein export</keyword>
<sequence>MTDAAQPQGQAFGFDALRNALMRGEIALALGVLGILAIMLVPLPPILLDMLLAISIIFSILVLMTALMIRKPLEFTAFPSVLLLATLLRLSLNIATTRLILANGQTGEHAAGEVIAAFANFVMGGEFVIGVIVFAILVIVNFVVITKGSTRIAEVAARFTLDAMPGKQMAIDADLSAGLINETQARERRKALEDESSFFGAMDGASKFVRGDAIAGLLIVFINIIGGVIIGMMSHGMDFAEAGRTYTLLTVGDGLVTQIPALIISVAAGLLVTKAGIDGAADKALAKQFAAYPVALGIVSMCAFGVGVLPGMPLIPFWILGGASGLLAWRLRKASRIVEAATEAAAAAPTAQVEETPASSLAMDDVRIELGFGLLPLINDVQGRRLTDQIKALRKTLAQEFGFVMPSVRILDNVQMAPDAYAIRIREMDAGDGKLKMNALLAMDPTGSGISIPGEAVKEPAFGLDAMWIDERAREEASFRGYTVVDPATVLATHLTEVIKEHMSELLTFAEVKKLIKDLPKDTQTLLDDVAPAHISWSGVQRVLQNLLKERVSIRDLSAIIEAIAEAAPAMHDLVLITEHVRGRLARQVCYQHRNPDGSLPIITLSPNWEQAFAEALIGEGQSRQLALAPSKLHDFVADVRGAFERAAKMGETPVLLTSPAIRPFVRSLIERFRPSTIVLGQAEVHAKVRLKAMGQV</sequence>
<keyword evidence="4 7" id="KW-0812">Transmembrane</keyword>
<gene>
    <name evidence="8" type="primary">flhA_1</name>
    <name evidence="7" type="synonym">flhA</name>
    <name evidence="8" type="ORF">DSM104635_00405</name>
</gene>
<proteinExistence type="inferred from homology"/>
<comment type="function">
    <text evidence="7">Required for formation of the rod structure of the flagellar apparatus. Together with FliI and FliH, may constitute the export apparatus of flagellin.</text>
</comment>
<dbReference type="Gene3D" id="1.10.8.540">
    <property type="entry name" value="FHIPEP family, domain 3"/>
    <property type="match status" value="1"/>
</dbReference>
<feature type="transmembrane region" description="Helical" evidence="7">
    <location>
        <begin position="26"/>
        <end position="44"/>
    </location>
</feature>
<feature type="transmembrane region" description="Helical" evidence="7">
    <location>
        <begin position="50"/>
        <end position="69"/>
    </location>
</feature>
<comment type="subcellular location">
    <subcellularLocation>
        <location evidence="1 7">Cell membrane</location>
        <topology evidence="1 7">Multi-pass membrane protein</topology>
    </subcellularLocation>
</comment>
<dbReference type="NCBIfam" id="TIGR01398">
    <property type="entry name" value="FlhA"/>
    <property type="match status" value="1"/>
</dbReference>
<dbReference type="PROSITE" id="PS00994">
    <property type="entry name" value="FHIPEP"/>
    <property type="match status" value="1"/>
</dbReference>
<keyword evidence="8" id="KW-0282">Flagellum</keyword>
<feature type="transmembrane region" description="Helical" evidence="7">
    <location>
        <begin position="289"/>
        <end position="309"/>
    </location>
</feature>
<organism evidence="8 9">
    <name type="scientific">Terricaulis silvestris</name>
    <dbReference type="NCBI Taxonomy" id="2686094"/>
    <lineage>
        <taxon>Bacteria</taxon>
        <taxon>Pseudomonadati</taxon>
        <taxon>Pseudomonadota</taxon>
        <taxon>Alphaproteobacteria</taxon>
        <taxon>Caulobacterales</taxon>
        <taxon>Caulobacteraceae</taxon>
        <taxon>Terricaulis</taxon>
    </lineage>
</organism>
<protein>
    <recommendedName>
        <fullName evidence="7">Flagellar biosynthesis protein FlhA</fullName>
    </recommendedName>
</protein>
<dbReference type="PANTHER" id="PTHR30161:SF1">
    <property type="entry name" value="FLAGELLAR BIOSYNTHESIS PROTEIN FLHA-RELATED"/>
    <property type="match status" value="1"/>
</dbReference>
<dbReference type="Gene3D" id="3.40.30.60">
    <property type="entry name" value="FHIPEP family, domain 1"/>
    <property type="match status" value="1"/>
</dbReference>
<evidence type="ECO:0000313" key="8">
    <source>
        <dbReference type="EMBL" id="QGZ93593.1"/>
    </source>
</evidence>
<keyword evidence="7" id="KW-0653">Protein transport</keyword>
<dbReference type="Pfam" id="PF00771">
    <property type="entry name" value="FHIPEP"/>
    <property type="match status" value="1"/>
</dbReference>